<feature type="domain" description="PH" evidence="2">
    <location>
        <begin position="20"/>
        <end position="109"/>
    </location>
</feature>
<dbReference type="Proteomes" id="UP001642484">
    <property type="component" value="Unassembled WGS sequence"/>
</dbReference>
<feature type="region of interest" description="Disordered" evidence="1">
    <location>
        <begin position="118"/>
        <end position="141"/>
    </location>
</feature>
<dbReference type="EMBL" id="CAXAMN010025805">
    <property type="protein sequence ID" value="CAK9098199.1"/>
    <property type="molecule type" value="Genomic_DNA"/>
</dbReference>
<comment type="caution">
    <text evidence="3">The sequence shown here is derived from an EMBL/GenBank/DDBJ whole genome shotgun (WGS) entry which is preliminary data.</text>
</comment>
<evidence type="ECO:0000256" key="1">
    <source>
        <dbReference type="SAM" id="MobiDB-lite"/>
    </source>
</evidence>
<dbReference type="SMART" id="SM00233">
    <property type="entry name" value="PH"/>
    <property type="match status" value="1"/>
</dbReference>
<proteinExistence type="predicted"/>
<dbReference type="InterPro" id="IPR001849">
    <property type="entry name" value="PH_domain"/>
</dbReference>
<sequence>MANLTLLRMHEVHSSREIEAPICGDVTYKLGGQFWPSRCYAELRGDLLLITRRHKQQAAIQLSGATVELQSQLSIRIEAPGSPVLVMRLDNGGETVRWMTALQDATQKDQSFRDLLNDVPLLSPRSSPRSESTPQSPTMEELEALRARLSQQESSSKEMEEGMKAACTRADAAAQAFHDSQDRAKCLEKALLEEQAKRKQVELMVEELQGQLASEVSCGKAREPDVKQIDQLQRRLACAEQRLSGAELVRKAAEERREGAEQRLAETEELLEQAVKKLAVSGQSSDDEATRRLRGVEAELKALKLIKAQADADGSELKKDLEEAKAKITTLQQTANQSEAAKVALEAQVETLQTRVADQEARLMDQDELQRALAEQQEAKDTLEKLERLSKQESEEVQKLKASLESSEAETKVAKARIQEMEKHVLAAQGAEKLAARASEDEKTIAKLQAENAAAKARTEEMEKRMLASEGGAEKLSNRASQDAKTIAELQERVASLEKELGNAKEDAIWKTELARQESDQGAADLKCQVITLEGQVSELKRRLSAADQRLSAEQSRRSAAEDRTKQTEERLADLQEDGSTTHLQGKLEAAMVKANREAQARTVAQRQLVAALKAATAANAKIKAAERASLVG</sequence>
<protein>
    <recommendedName>
        <fullName evidence="2">PH domain-containing protein</fullName>
    </recommendedName>
</protein>
<evidence type="ECO:0000259" key="2">
    <source>
        <dbReference type="SMART" id="SM00233"/>
    </source>
</evidence>
<dbReference type="SUPFAM" id="SSF57997">
    <property type="entry name" value="Tropomyosin"/>
    <property type="match status" value="1"/>
</dbReference>
<organism evidence="3 4">
    <name type="scientific">Durusdinium trenchii</name>
    <dbReference type="NCBI Taxonomy" id="1381693"/>
    <lineage>
        <taxon>Eukaryota</taxon>
        <taxon>Sar</taxon>
        <taxon>Alveolata</taxon>
        <taxon>Dinophyceae</taxon>
        <taxon>Suessiales</taxon>
        <taxon>Symbiodiniaceae</taxon>
        <taxon>Durusdinium</taxon>
    </lineage>
</organism>
<feature type="compositionally biased region" description="Low complexity" evidence="1">
    <location>
        <begin position="120"/>
        <end position="138"/>
    </location>
</feature>
<keyword evidence="4" id="KW-1185">Reference proteome</keyword>
<reference evidence="3 4" key="1">
    <citation type="submission" date="2024-02" db="EMBL/GenBank/DDBJ databases">
        <authorList>
            <person name="Chen Y."/>
            <person name="Shah S."/>
            <person name="Dougan E. K."/>
            <person name="Thang M."/>
            <person name="Chan C."/>
        </authorList>
    </citation>
    <scope>NUCLEOTIDE SEQUENCE [LARGE SCALE GENOMIC DNA]</scope>
</reference>
<evidence type="ECO:0000313" key="4">
    <source>
        <dbReference type="Proteomes" id="UP001642484"/>
    </source>
</evidence>
<accession>A0ABP0RD51</accession>
<gene>
    <name evidence="3" type="ORF">CCMP2556_LOCUS46533</name>
</gene>
<feature type="compositionally biased region" description="Basic and acidic residues" evidence="1">
    <location>
        <begin position="555"/>
        <end position="573"/>
    </location>
</feature>
<dbReference type="SUPFAM" id="SSF50729">
    <property type="entry name" value="PH domain-like"/>
    <property type="match status" value="1"/>
</dbReference>
<evidence type="ECO:0000313" key="3">
    <source>
        <dbReference type="EMBL" id="CAK9098199.1"/>
    </source>
</evidence>
<feature type="region of interest" description="Disordered" evidence="1">
    <location>
        <begin position="549"/>
        <end position="573"/>
    </location>
</feature>
<name>A0ABP0RD51_9DINO</name>